<dbReference type="GO" id="GO:0005829">
    <property type="term" value="C:cytosol"/>
    <property type="evidence" value="ECO:0007669"/>
    <property type="project" value="TreeGrafter"/>
</dbReference>
<dbReference type="PANTHER" id="PTHR30160">
    <property type="entry name" value="TETRAACYLDISACCHARIDE 4'-KINASE-RELATED"/>
    <property type="match status" value="1"/>
</dbReference>
<accession>A0A6B3N8Q9</accession>
<dbReference type="EMBL" id="JAAHFQ010000063">
    <property type="protein sequence ID" value="NER27002.1"/>
    <property type="molecule type" value="Genomic_DNA"/>
</dbReference>
<name>A0A6B3N8Q9_9CYAN</name>
<keyword evidence="2 3" id="KW-0808">Transferase</keyword>
<keyword evidence="1" id="KW-0328">Glycosyltransferase</keyword>
<comment type="caution">
    <text evidence="3">The sequence shown here is derived from an EMBL/GenBank/DDBJ whole genome shotgun (WGS) entry which is preliminary data.</text>
</comment>
<evidence type="ECO:0000313" key="3">
    <source>
        <dbReference type="EMBL" id="NER27002.1"/>
    </source>
</evidence>
<dbReference type="Pfam" id="PF01075">
    <property type="entry name" value="Glyco_transf_9"/>
    <property type="match status" value="1"/>
</dbReference>
<dbReference type="SUPFAM" id="SSF53756">
    <property type="entry name" value="UDP-Glycosyltransferase/glycogen phosphorylase"/>
    <property type="match status" value="1"/>
</dbReference>
<dbReference type="CDD" id="cd03789">
    <property type="entry name" value="GT9_LPS_heptosyltransferase"/>
    <property type="match status" value="1"/>
</dbReference>
<reference evidence="3" key="1">
    <citation type="submission" date="2019-11" db="EMBL/GenBank/DDBJ databases">
        <title>Genomic insights into an expanded diversity of filamentous marine cyanobacteria reveals the extraordinary biosynthetic potential of Moorea and Okeania.</title>
        <authorList>
            <person name="Ferreira Leao T."/>
            <person name="Wang M."/>
            <person name="Moss N."/>
            <person name="Da Silva R."/>
            <person name="Sanders J."/>
            <person name="Nurk S."/>
            <person name="Gurevich A."/>
            <person name="Humphrey G."/>
            <person name="Reher R."/>
            <person name="Zhu Q."/>
            <person name="Belda-Ferre P."/>
            <person name="Glukhov E."/>
            <person name="Rex R."/>
            <person name="Dorrestein P.C."/>
            <person name="Knight R."/>
            <person name="Pevzner P."/>
            <person name="Gerwick W.H."/>
            <person name="Gerwick L."/>
        </authorList>
    </citation>
    <scope>NUCLEOTIDE SEQUENCE</scope>
    <source>
        <strain evidence="3">SIO1C4</strain>
    </source>
</reference>
<dbReference type="InterPro" id="IPR002201">
    <property type="entry name" value="Glyco_trans_9"/>
</dbReference>
<evidence type="ECO:0000256" key="2">
    <source>
        <dbReference type="ARBA" id="ARBA00022679"/>
    </source>
</evidence>
<dbReference type="Gene3D" id="3.40.50.2000">
    <property type="entry name" value="Glycogen Phosphorylase B"/>
    <property type="match status" value="2"/>
</dbReference>
<dbReference type="GO" id="GO:0008713">
    <property type="term" value="F:ADP-heptose-lipopolysaccharide heptosyltransferase activity"/>
    <property type="evidence" value="ECO:0007669"/>
    <property type="project" value="TreeGrafter"/>
</dbReference>
<dbReference type="PANTHER" id="PTHR30160:SF7">
    <property type="entry name" value="ADP-HEPTOSE--LPS HEPTOSYLTRANSFERASE 2"/>
    <property type="match status" value="1"/>
</dbReference>
<dbReference type="InterPro" id="IPR051199">
    <property type="entry name" value="LPS_LOS_Heptosyltrfase"/>
</dbReference>
<dbReference type="AlphaFoldDB" id="A0A6B3N8Q9"/>
<dbReference type="GO" id="GO:0009244">
    <property type="term" value="P:lipopolysaccharide core region biosynthetic process"/>
    <property type="evidence" value="ECO:0007669"/>
    <property type="project" value="TreeGrafter"/>
</dbReference>
<gene>
    <name evidence="3" type="ORF">F6J89_05040</name>
</gene>
<evidence type="ECO:0000256" key="1">
    <source>
        <dbReference type="ARBA" id="ARBA00022676"/>
    </source>
</evidence>
<sequence>MRTLALTPGGIGDQILLFPTFDDLKRYYPEAEIDVIVEPRSKGAYRVSGSVNQVIAFDYKDRNGLADFSNLLGIIREREYDVAIALGRRWSIGILLWMSGIPVRMGYAANAQNWLFTNTVPMNTQQYAASMYHDLLKGLGINSVCPELTLRVPKADLEWAQIEQQRLGATESGYIIIHGSCELVAHSQGIDQIYPVKKWQQIIEEIQQKQPNLPIVLVQAPEDDPEWSAAMIQSIPDLKLTTPGDIGKLAAIIASANLMLCTDSTPMHIAVAVGTYTIALFGPTEANKLLPASNHCIGLQSSTGWIADIEPEEVLKKIWGT</sequence>
<proteinExistence type="predicted"/>
<protein>
    <submittedName>
        <fullName evidence="3">Glycosyltransferase family 9 protein</fullName>
    </submittedName>
</protein>
<organism evidence="3">
    <name type="scientific">Symploca sp. SIO1C4</name>
    <dbReference type="NCBI Taxonomy" id="2607765"/>
    <lineage>
        <taxon>Bacteria</taxon>
        <taxon>Bacillati</taxon>
        <taxon>Cyanobacteriota</taxon>
        <taxon>Cyanophyceae</taxon>
        <taxon>Coleofasciculales</taxon>
        <taxon>Coleofasciculaceae</taxon>
        <taxon>Symploca</taxon>
    </lineage>
</organism>